<evidence type="ECO:0000313" key="2">
    <source>
        <dbReference type="Proteomes" id="UP000006055"/>
    </source>
</evidence>
<dbReference type="RefSeq" id="WP_014810032.1">
    <property type="nucleotide sequence ID" value="NC_018025.1"/>
</dbReference>
<dbReference type="Proteomes" id="UP000006055">
    <property type="component" value="Chromosome"/>
</dbReference>
<dbReference type="HOGENOM" id="CLU_1560493_0_0_7"/>
<protein>
    <submittedName>
        <fullName evidence="1">Uncharacterized protein</fullName>
    </submittedName>
</protein>
<sequence>MKGLIGEEQTYGPWKLSRETVDRWPLLDKCYAQSINTDLSRAIETGFLVDTVSGRRRYRDGIRGIVAHERYYGWACSVLIPFVSFVPRRKLTSVQIDLLPSCQTFPETVLDKLETLLMQYRVPRGDYLIGQRVSFVDALRCDADELGARLVEFVQANARYREPERTEFEQRLGVVRPAPFAC</sequence>
<name>I4C5P8_DESTA</name>
<dbReference type="KEGG" id="dti:Desti_2195"/>
<gene>
    <name evidence="1" type="ordered locus">Desti_2195</name>
</gene>
<keyword evidence="2" id="KW-1185">Reference proteome</keyword>
<organism evidence="1 2">
    <name type="scientific">Desulfomonile tiedjei (strain ATCC 49306 / DSM 6799 / DCB-1)</name>
    <dbReference type="NCBI Taxonomy" id="706587"/>
    <lineage>
        <taxon>Bacteria</taxon>
        <taxon>Pseudomonadati</taxon>
        <taxon>Thermodesulfobacteriota</taxon>
        <taxon>Desulfomonilia</taxon>
        <taxon>Desulfomonilales</taxon>
        <taxon>Desulfomonilaceae</taxon>
        <taxon>Desulfomonile</taxon>
    </lineage>
</organism>
<dbReference type="STRING" id="706587.Desti_2195"/>
<reference evidence="2" key="1">
    <citation type="submission" date="2012-06" db="EMBL/GenBank/DDBJ databases">
        <title>Complete sequence of chromosome of Desulfomonile tiedjei DSM 6799.</title>
        <authorList>
            <person name="Lucas S."/>
            <person name="Copeland A."/>
            <person name="Lapidus A."/>
            <person name="Glavina del Rio T."/>
            <person name="Dalin E."/>
            <person name="Tice H."/>
            <person name="Bruce D."/>
            <person name="Goodwin L."/>
            <person name="Pitluck S."/>
            <person name="Peters L."/>
            <person name="Ovchinnikova G."/>
            <person name="Zeytun A."/>
            <person name="Lu M."/>
            <person name="Kyrpides N."/>
            <person name="Mavromatis K."/>
            <person name="Ivanova N."/>
            <person name="Brettin T."/>
            <person name="Detter J.C."/>
            <person name="Han C."/>
            <person name="Larimer F."/>
            <person name="Land M."/>
            <person name="Hauser L."/>
            <person name="Markowitz V."/>
            <person name="Cheng J.-F."/>
            <person name="Hugenholtz P."/>
            <person name="Woyke T."/>
            <person name="Wu D."/>
            <person name="Spring S."/>
            <person name="Schroeder M."/>
            <person name="Brambilla E."/>
            <person name="Klenk H.-P."/>
            <person name="Eisen J.A."/>
        </authorList>
    </citation>
    <scope>NUCLEOTIDE SEQUENCE [LARGE SCALE GENOMIC DNA]</scope>
    <source>
        <strain evidence="2">ATCC 49306 / DSM 6799 / DCB-1</strain>
    </source>
</reference>
<accession>I4C5P8</accession>
<evidence type="ECO:0000313" key="1">
    <source>
        <dbReference type="EMBL" id="AFM24889.1"/>
    </source>
</evidence>
<dbReference type="EMBL" id="CP003360">
    <property type="protein sequence ID" value="AFM24889.1"/>
    <property type="molecule type" value="Genomic_DNA"/>
</dbReference>
<proteinExistence type="predicted"/>
<dbReference type="AlphaFoldDB" id="I4C5P8"/>